<comment type="caution">
    <text evidence="1">The sequence shown here is derived from an EMBL/GenBank/DDBJ whole genome shotgun (WGS) entry which is preliminary data.</text>
</comment>
<protein>
    <submittedName>
        <fullName evidence="1">Uncharacterized protein</fullName>
    </submittedName>
</protein>
<dbReference type="Proteomes" id="UP000219994">
    <property type="component" value="Unassembled WGS sequence"/>
</dbReference>
<gene>
    <name evidence="1" type="ORF">B5766_06070</name>
</gene>
<dbReference type="AlphaFoldDB" id="A0A2A6FRP0"/>
<evidence type="ECO:0000313" key="2">
    <source>
        <dbReference type="Proteomes" id="UP000219994"/>
    </source>
</evidence>
<sequence>MTEPRFNARRLRSLLESYLADHATLAFSKDGLVTWIFPHHQGTPIQLRLEEDMCLVIAGFSFRLTIAAGDSGSEWMIFDCIEAIIEGKASEYYDFTNNYLGGERSDGVAGAAFSGRNMGTESGKATSRFVHRIPAWKTIPPRPVGTTADVLWGHK</sequence>
<reference evidence="2" key="1">
    <citation type="submission" date="2017-03" db="EMBL/GenBank/DDBJ databases">
        <authorList>
            <person name="Lund M.B."/>
        </authorList>
    </citation>
    <scope>NUCLEOTIDE SEQUENCE [LARGE SCALE GENOMIC DNA]</scope>
</reference>
<accession>A0A2A6FRP0</accession>
<dbReference type="EMBL" id="NAEP01000034">
    <property type="protein sequence ID" value="PDQ35389.1"/>
    <property type="molecule type" value="Genomic_DNA"/>
</dbReference>
<proteinExistence type="predicted"/>
<evidence type="ECO:0000313" key="1">
    <source>
        <dbReference type="EMBL" id="PDQ35389.1"/>
    </source>
</evidence>
<organism evidence="1 2">
    <name type="scientific">Candidatus Lumbricidiphila eiseniae</name>
    <dbReference type="NCBI Taxonomy" id="1969409"/>
    <lineage>
        <taxon>Bacteria</taxon>
        <taxon>Bacillati</taxon>
        <taxon>Actinomycetota</taxon>
        <taxon>Actinomycetes</taxon>
        <taxon>Micrococcales</taxon>
        <taxon>Microbacteriaceae</taxon>
        <taxon>Candidatus Lumbricidiphila</taxon>
    </lineage>
</organism>
<name>A0A2A6FRP0_9MICO</name>